<dbReference type="InterPro" id="IPR050351">
    <property type="entry name" value="BphY/WalK/GraS-like"/>
</dbReference>
<evidence type="ECO:0000259" key="14">
    <source>
        <dbReference type="PROSITE" id="PS50885"/>
    </source>
</evidence>
<keyword evidence="9" id="KW-0067">ATP-binding</keyword>
<dbReference type="Pfam" id="PF02518">
    <property type="entry name" value="HATPase_c"/>
    <property type="match status" value="1"/>
</dbReference>
<dbReference type="InterPro" id="IPR036097">
    <property type="entry name" value="HisK_dim/P_sf"/>
</dbReference>
<dbReference type="SMART" id="SM00387">
    <property type="entry name" value="HATPase_c"/>
    <property type="match status" value="1"/>
</dbReference>
<organism evidence="15 16">
    <name type="scientific">Paenibacillus hodogayensis</name>
    <dbReference type="NCBI Taxonomy" id="279208"/>
    <lineage>
        <taxon>Bacteria</taxon>
        <taxon>Bacillati</taxon>
        <taxon>Bacillota</taxon>
        <taxon>Bacilli</taxon>
        <taxon>Bacillales</taxon>
        <taxon>Paenibacillaceae</taxon>
        <taxon>Paenibacillus</taxon>
    </lineage>
</organism>
<dbReference type="GO" id="GO:0016301">
    <property type="term" value="F:kinase activity"/>
    <property type="evidence" value="ECO:0007669"/>
    <property type="project" value="UniProtKB-KW"/>
</dbReference>
<evidence type="ECO:0000259" key="13">
    <source>
        <dbReference type="PROSITE" id="PS50109"/>
    </source>
</evidence>
<evidence type="ECO:0000256" key="3">
    <source>
        <dbReference type="ARBA" id="ARBA00012438"/>
    </source>
</evidence>
<dbReference type="Pfam" id="PF00512">
    <property type="entry name" value="HisKA"/>
    <property type="match status" value="1"/>
</dbReference>
<feature type="transmembrane region" description="Helical" evidence="12">
    <location>
        <begin position="206"/>
        <end position="225"/>
    </location>
</feature>
<dbReference type="CDD" id="cd00075">
    <property type="entry name" value="HATPase"/>
    <property type="match status" value="1"/>
</dbReference>
<keyword evidence="6" id="KW-0808">Transferase</keyword>
<dbReference type="InterPro" id="IPR005467">
    <property type="entry name" value="His_kinase_dom"/>
</dbReference>
<gene>
    <name evidence="15" type="ORF">ACFFNY_29530</name>
</gene>
<evidence type="ECO:0000256" key="1">
    <source>
        <dbReference type="ARBA" id="ARBA00000085"/>
    </source>
</evidence>
<dbReference type="InterPro" id="IPR004358">
    <property type="entry name" value="Sig_transdc_His_kin-like_C"/>
</dbReference>
<keyword evidence="12" id="KW-0812">Transmembrane</keyword>
<dbReference type="InterPro" id="IPR003661">
    <property type="entry name" value="HisK_dim/P_dom"/>
</dbReference>
<keyword evidence="7" id="KW-0547">Nucleotide-binding</keyword>
<evidence type="ECO:0000256" key="7">
    <source>
        <dbReference type="ARBA" id="ARBA00022741"/>
    </source>
</evidence>
<dbReference type="CDD" id="cd00082">
    <property type="entry name" value="HisKA"/>
    <property type="match status" value="1"/>
</dbReference>
<name>A0ABV5W583_9BACL</name>
<evidence type="ECO:0000256" key="9">
    <source>
        <dbReference type="ARBA" id="ARBA00022840"/>
    </source>
</evidence>
<keyword evidence="11 12" id="KW-0472">Membrane</keyword>
<evidence type="ECO:0000256" key="2">
    <source>
        <dbReference type="ARBA" id="ARBA00004651"/>
    </source>
</evidence>
<dbReference type="PROSITE" id="PS50109">
    <property type="entry name" value="HIS_KIN"/>
    <property type="match status" value="1"/>
</dbReference>
<keyword evidence="16" id="KW-1185">Reference proteome</keyword>
<proteinExistence type="predicted"/>
<dbReference type="SUPFAM" id="SSF158472">
    <property type="entry name" value="HAMP domain-like"/>
    <property type="match status" value="1"/>
</dbReference>
<dbReference type="Gene3D" id="1.10.287.130">
    <property type="match status" value="1"/>
</dbReference>
<evidence type="ECO:0000256" key="5">
    <source>
        <dbReference type="ARBA" id="ARBA00022553"/>
    </source>
</evidence>
<dbReference type="EC" id="2.7.13.3" evidence="3"/>
<dbReference type="Pfam" id="PF00672">
    <property type="entry name" value="HAMP"/>
    <property type="match status" value="1"/>
</dbReference>
<dbReference type="CDD" id="cd06225">
    <property type="entry name" value="HAMP"/>
    <property type="match status" value="1"/>
</dbReference>
<evidence type="ECO:0000256" key="6">
    <source>
        <dbReference type="ARBA" id="ARBA00022679"/>
    </source>
</evidence>
<comment type="caution">
    <text evidence="15">The sequence shown here is derived from an EMBL/GenBank/DDBJ whole genome shotgun (WGS) entry which is preliminary data.</text>
</comment>
<dbReference type="PANTHER" id="PTHR42878">
    <property type="entry name" value="TWO-COMPONENT HISTIDINE KINASE"/>
    <property type="match status" value="1"/>
</dbReference>
<dbReference type="SUPFAM" id="SSF47384">
    <property type="entry name" value="Homodimeric domain of signal transducing histidine kinase"/>
    <property type="match status" value="1"/>
</dbReference>
<dbReference type="PRINTS" id="PR00344">
    <property type="entry name" value="BCTRLSENSOR"/>
</dbReference>
<comment type="catalytic activity">
    <reaction evidence="1">
        <text>ATP + protein L-histidine = ADP + protein N-phospho-L-histidine.</text>
        <dbReference type="EC" id="2.7.13.3"/>
    </reaction>
</comment>
<keyword evidence="10" id="KW-0902">Two-component regulatory system</keyword>
<keyword evidence="5" id="KW-0597">Phosphoprotein</keyword>
<keyword evidence="4" id="KW-1003">Cell membrane</keyword>
<protein>
    <recommendedName>
        <fullName evidence="3">histidine kinase</fullName>
        <ecNumber evidence="3">2.7.13.3</ecNumber>
    </recommendedName>
</protein>
<dbReference type="EMBL" id="JBHMAG010000018">
    <property type="protein sequence ID" value="MFB9755742.1"/>
    <property type="molecule type" value="Genomic_DNA"/>
</dbReference>
<dbReference type="InterPro" id="IPR036890">
    <property type="entry name" value="HATPase_C_sf"/>
</dbReference>
<dbReference type="SMART" id="SM00388">
    <property type="entry name" value="HisKA"/>
    <property type="match status" value="1"/>
</dbReference>
<feature type="domain" description="HAMP" evidence="14">
    <location>
        <begin position="227"/>
        <end position="279"/>
    </location>
</feature>
<dbReference type="InterPro" id="IPR003594">
    <property type="entry name" value="HATPase_dom"/>
</dbReference>
<feature type="domain" description="Histidine kinase" evidence="13">
    <location>
        <begin position="308"/>
        <end position="532"/>
    </location>
</feature>
<evidence type="ECO:0000256" key="10">
    <source>
        <dbReference type="ARBA" id="ARBA00023012"/>
    </source>
</evidence>
<dbReference type="PROSITE" id="PS50885">
    <property type="entry name" value="HAMP"/>
    <property type="match status" value="1"/>
</dbReference>
<evidence type="ECO:0000256" key="4">
    <source>
        <dbReference type="ARBA" id="ARBA00022475"/>
    </source>
</evidence>
<sequence>MISRFNKISTKLFVLTSLFLVLFFTLLMVVQSSFFESYYERKKINELKSALVTFRDSNYTSSDIVDTLTEKFQEFEKVYSATLAIGQMKDGSLLLGTQPRLTIVQTVDKNGNFLQSKQQLIKTTVPDNGPSIALSAMNRWKSDAGLVRRVLDLGETVSFVNKSAEMGPNAIAAIAPLKNGTATEHVLLAVASLQPVGEAASIVKDFYIYFLALAIALIVLLTYVFSRMISRPLVDLNNAAARMAKLDFTAKCAADSRDEIGSLGGTLNFLSQNLKDTLGQLHTANEQLMADIENEKRLERLRREFVASVSHELKTPISLIGGYVEGLKDGIAEGERREEYLDVIAEETERMANIVGDMLDLSQLESGKFNLRKEPFRIGALAESLTDKMFVELAKKRISCEVDLEDADATVIGDEFRIGQVLTNLLSNAIKHAAEMGKIRIRTLEGPGSGVPGMAGTLRIEVYNDGEPIPAEELPHIWNTFYTVDKSGSRQFGGSGIGLAIVKNILSLHGSEFGVRNEPGGVLFYFTLPLSDENESGA</sequence>
<dbReference type="Proteomes" id="UP001589619">
    <property type="component" value="Unassembled WGS sequence"/>
</dbReference>
<dbReference type="Gene3D" id="6.10.340.10">
    <property type="match status" value="1"/>
</dbReference>
<reference evidence="15 16" key="1">
    <citation type="submission" date="2024-09" db="EMBL/GenBank/DDBJ databases">
        <authorList>
            <person name="Sun Q."/>
            <person name="Mori K."/>
        </authorList>
    </citation>
    <scope>NUCLEOTIDE SEQUENCE [LARGE SCALE GENOMIC DNA]</scope>
    <source>
        <strain evidence="15 16">JCM 12520</strain>
    </source>
</reference>
<dbReference type="RefSeq" id="WP_344908806.1">
    <property type="nucleotide sequence ID" value="NZ_BAAAYO010000006.1"/>
</dbReference>
<evidence type="ECO:0000313" key="15">
    <source>
        <dbReference type="EMBL" id="MFB9755742.1"/>
    </source>
</evidence>
<evidence type="ECO:0000256" key="12">
    <source>
        <dbReference type="SAM" id="Phobius"/>
    </source>
</evidence>
<evidence type="ECO:0000256" key="11">
    <source>
        <dbReference type="ARBA" id="ARBA00023136"/>
    </source>
</evidence>
<dbReference type="PANTHER" id="PTHR42878:SF3">
    <property type="entry name" value="HISTIDINE PROTEIN KINASE SAES"/>
    <property type="match status" value="1"/>
</dbReference>
<dbReference type="InterPro" id="IPR003660">
    <property type="entry name" value="HAMP_dom"/>
</dbReference>
<dbReference type="Gene3D" id="3.30.565.10">
    <property type="entry name" value="Histidine kinase-like ATPase, C-terminal domain"/>
    <property type="match status" value="1"/>
</dbReference>
<dbReference type="SMART" id="SM00304">
    <property type="entry name" value="HAMP"/>
    <property type="match status" value="1"/>
</dbReference>
<keyword evidence="8 15" id="KW-0418">Kinase</keyword>
<accession>A0ABV5W583</accession>
<comment type="subcellular location">
    <subcellularLocation>
        <location evidence="2">Cell membrane</location>
        <topology evidence="2">Multi-pass membrane protein</topology>
    </subcellularLocation>
</comment>
<keyword evidence="12" id="KW-1133">Transmembrane helix</keyword>
<evidence type="ECO:0000256" key="8">
    <source>
        <dbReference type="ARBA" id="ARBA00022777"/>
    </source>
</evidence>
<evidence type="ECO:0000313" key="16">
    <source>
        <dbReference type="Proteomes" id="UP001589619"/>
    </source>
</evidence>
<dbReference type="SUPFAM" id="SSF55874">
    <property type="entry name" value="ATPase domain of HSP90 chaperone/DNA topoisomerase II/histidine kinase"/>
    <property type="match status" value="1"/>
</dbReference>